<keyword evidence="1" id="KW-0472">Membrane</keyword>
<accession>A0A4C1Z4Q5</accession>
<keyword evidence="3" id="KW-1185">Reference proteome</keyword>
<sequence length="320" mass="35383">MTLSARAHRPPRPRVLNCEMRLDADNIRSCPASSATMSLLGNPKSRYGNSDPVNAPVYSNFARRPCAVGRASRALLPASVTPQEYITSAQRGRVRSTEGSFQSCFESDNVFLIPLTVIRFITSIRGRVDLNERRGSSAAPGARAVARLARVEYDQWFHIVLYLCAVIFGGAVMQPVGEDVERLTFVPLGTFGTYVLLYSTGRECVEAAGARSRGAAVGQGTSSATAFTLLHSDILKRVLLTTEKKDHDDVSDIHDGKKYINVKDRDVHTEVRNIFEGETEAFMSVIETSMFETEIFVSETETFVSKIQTFTSEKIQKNIE</sequence>
<feature type="transmembrane region" description="Helical" evidence="1">
    <location>
        <begin position="183"/>
        <end position="201"/>
    </location>
</feature>
<name>A0A4C1Z4Q5_EUMVA</name>
<evidence type="ECO:0000313" key="2">
    <source>
        <dbReference type="EMBL" id="GBP82064.1"/>
    </source>
</evidence>
<comment type="caution">
    <text evidence="2">The sequence shown here is derived from an EMBL/GenBank/DDBJ whole genome shotgun (WGS) entry which is preliminary data.</text>
</comment>
<reference evidence="2 3" key="1">
    <citation type="journal article" date="2019" name="Commun. Biol.">
        <title>The bagworm genome reveals a unique fibroin gene that provides high tensile strength.</title>
        <authorList>
            <person name="Kono N."/>
            <person name="Nakamura H."/>
            <person name="Ohtoshi R."/>
            <person name="Tomita M."/>
            <person name="Numata K."/>
            <person name="Arakawa K."/>
        </authorList>
    </citation>
    <scope>NUCLEOTIDE SEQUENCE [LARGE SCALE GENOMIC DNA]</scope>
</reference>
<dbReference type="AlphaFoldDB" id="A0A4C1Z4Q5"/>
<dbReference type="Proteomes" id="UP000299102">
    <property type="component" value="Unassembled WGS sequence"/>
</dbReference>
<gene>
    <name evidence="2" type="ORF">EVAR_103783_1</name>
</gene>
<feature type="transmembrane region" description="Helical" evidence="1">
    <location>
        <begin position="156"/>
        <end position="177"/>
    </location>
</feature>
<dbReference type="EMBL" id="BGZK01001546">
    <property type="protein sequence ID" value="GBP82064.1"/>
    <property type="molecule type" value="Genomic_DNA"/>
</dbReference>
<organism evidence="2 3">
    <name type="scientific">Eumeta variegata</name>
    <name type="common">Bagworm moth</name>
    <name type="synonym">Eumeta japonica</name>
    <dbReference type="NCBI Taxonomy" id="151549"/>
    <lineage>
        <taxon>Eukaryota</taxon>
        <taxon>Metazoa</taxon>
        <taxon>Ecdysozoa</taxon>
        <taxon>Arthropoda</taxon>
        <taxon>Hexapoda</taxon>
        <taxon>Insecta</taxon>
        <taxon>Pterygota</taxon>
        <taxon>Neoptera</taxon>
        <taxon>Endopterygota</taxon>
        <taxon>Lepidoptera</taxon>
        <taxon>Glossata</taxon>
        <taxon>Ditrysia</taxon>
        <taxon>Tineoidea</taxon>
        <taxon>Psychidae</taxon>
        <taxon>Oiketicinae</taxon>
        <taxon>Eumeta</taxon>
    </lineage>
</organism>
<evidence type="ECO:0000256" key="1">
    <source>
        <dbReference type="SAM" id="Phobius"/>
    </source>
</evidence>
<keyword evidence="1" id="KW-0812">Transmembrane</keyword>
<keyword evidence="1" id="KW-1133">Transmembrane helix</keyword>
<evidence type="ECO:0000313" key="3">
    <source>
        <dbReference type="Proteomes" id="UP000299102"/>
    </source>
</evidence>
<proteinExistence type="predicted"/>
<protein>
    <submittedName>
        <fullName evidence="2">Uncharacterized protein</fullName>
    </submittedName>
</protein>